<dbReference type="InterPro" id="IPR041664">
    <property type="entry name" value="AAA_16"/>
</dbReference>
<dbReference type="AlphaFoldDB" id="A0A444IX42"/>
<dbReference type="Proteomes" id="UP000287853">
    <property type="component" value="Unassembled WGS sequence"/>
</dbReference>
<dbReference type="PROSITE" id="PS50011">
    <property type="entry name" value="PROTEIN_KINASE_DOM"/>
    <property type="match status" value="1"/>
</dbReference>
<dbReference type="Pfam" id="PF13191">
    <property type="entry name" value="AAA_16"/>
    <property type="match status" value="1"/>
</dbReference>
<organism evidence="2 3">
    <name type="scientific">Candidatus Electrothrix aarhusensis</name>
    <dbReference type="NCBI Taxonomy" id="1859131"/>
    <lineage>
        <taxon>Bacteria</taxon>
        <taxon>Pseudomonadati</taxon>
        <taxon>Thermodesulfobacteriota</taxon>
        <taxon>Desulfobulbia</taxon>
        <taxon>Desulfobulbales</taxon>
        <taxon>Desulfobulbaceae</taxon>
        <taxon>Candidatus Electrothrix</taxon>
    </lineage>
</organism>
<accession>A0A444IX42</accession>
<dbReference type="InterPro" id="IPR053159">
    <property type="entry name" value="Hybrid_Histidine_Kinase"/>
</dbReference>
<dbReference type="SUPFAM" id="SSF52540">
    <property type="entry name" value="P-loop containing nucleoside triphosphate hydrolases"/>
    <property type="match status" value="1"/>
</dbReference>
<sequence>MLKLPQYQVIQQIYESSHSIIYRGTRKQDNQPVILKMLKEEYASPEELSRRKQEYEIITGLSHPRIIKAYGIEPYQNTIIMILEDFGGESLQRIMEKQQITVEDFFPLALQLTDSLAYIHATDIIHKDITPDNILVHQDSNQLKITDFCAASRLLYETPSLQSPGRLQGTLAYLSPEQTGRINRRVDCRTDLYSMGVTFYALLAGRLPFQSLDPLELVHAHIAKIPTPLYEVSPDIPRILSDIIMKLLKKNAEERYQSAFGVKADLERCHNDLLKLQSEPTFSFPLAEDDRSGKFQIPQKLYGRKREINTLLQAFERVCQGQAELMVVTGYSGVGKTALISEVHKPMISKHGYFLVGKFDQFQTDTPYNGIATACDTFCRYLLMENEDVLAEWRERIRAALGNHAQILIDIIPRLELIIGPQLIVPKVEATEAKNRFTLFFLKFIESICDKEHPIVLFIDDLQWADLDSLLLLEKIITESKVKYFFIIGSYRDNEVDKQHPLMGLLKKLKKSPAIIHIVELHNLFPKDIEQLLQDSLRGGAGVEDEGERIAHLSKVIYQKTQGNAFFTHQFLQILREKNLLNFNFKQRRWQWDIKQIAAQNITDNAVALLADKINSLPPKSSKLLQLAACIGNIFDFKTLSKCYNSFDAEAFSVLWSAIKEGLVQPLNENYKHLDLVENALFKFSHDRIRQAAYGLLPDDQKNPSICRLVASF</sequence>
<dbReference type="Gene3D" id="3.30.200.20">
    <property type="entry name" value="Phosphorylase Kinase, domain 1"/>
    <property type="match status" value="1"/>
</dbReference>
<dbReference type="Gene3D" id="3.40.50.300">
    <property type="entry name" value="P-loop containing nucleotide triphosphate hydrolases"/>
    <property type="match status" value="1"/>
</dbReference>
<feature type="domain" description="Protein kinase" evidence="1">
    <location>
        <begin position="7"/>
        <end position="273"/>
    </location>
</feature>
<dbReference type="Gene3D" id="1.10.510.10">
    <property type="entry name" value="Transferase(Phosphotransferase) domain 1"/>
    <property type="match status" value="1"/>
</dbReference>
<dbReference type="GO" id="GO:0004672">
    <property type="term" value="F:protein kinase activity"/>
    <property type="evidence" value="ECO:0007669"/>
    <property type="project" value="InterPro"/>
</dbReference>
<dbReference type="PROSITE" id="PS00109">
    <property type="entry name" value="PROTEIN_KINASE_TYR"/>
    <property type="match status" value="1"/>
</dbReference>
<dbReference type="InterPro" id="IPR000719">
    <property type="entry name" value="Prot_kinase_dom"/>
</dbReference>
<dbReference type="EMBL" id="MTKO01000077">
    <property type="protein sequence ID" value="RWX45478.1"/>
    <property type="molecule type" value="Genomic_DNA"/>
</dbReference>
<dbReference type="InterPro" id="IPR011009">
    <property type="entry name" value="Kinase-like_dom_sf"/>
</dbReference>
<dbReference type="InterPro" id="IPR027417">
    <property type="entry name" value="P-loop_NTPase"/>
</dbReference>
<dbReference type="SUPFAM" id="SSF56112">
    <property type="entry name" value="Protein kinase-like (PK-like)"/>
    <property type="match status" value="1"/>
</dbReference>
<evidence type="ECO:0000313" key="2">
    <source>
        <dbReference type="EMBL" id="RWX45478.1"/>
    </source>
</evidence>
<protein>
    <submittedName>
        <fullName evidence="2">AAA ATPase domain-containing protein</fullName>
    </submittedName>
</protein>
<reference evidence="2 3" key="1">
    <citation type="submission" date="2017-01" db="EMBL/GenBank/DDBJ databases">
        <title>The cable genome- insights into the physiology and evolution of filamentous bacteria capable of sulfide oxidation via long distance electron transfer.</title>
        <authorList>
            <person name="Schreiber L."/>
            <person name="Bjerg J.T."/>
            <person name="Boggild A."/>
            <person name="Van De Vossenberg J."/>
            <person name="Meysman F."/>
            <person name="Nielsen L.P."/>
            <person name="Schramm A."/>
            <person name="Kjeldsen K.U."/>
        </authorList>
    </citation>
    <scope>NUCLEOTIDE SEQUENCE [LARGE SCALE GENOMIC DNA]</scope>
    <source>
        <strain evidence="2">MCF</strain>
    </source>
</reference>
<keyword evidence="3" id="KW-1185">Reference proteome</keyword>
<dbReference type="InterPro" id="IPR008266">
    <property type="entry name" value="Tyr_kinase_AS"/>
</dbReference>
<comment type="caution">
    <text evidence="2">The sequence shown here is derived from an EMBL/GenBank/DDBJ whole genome shotgun (WGS) entry which is preliminary data.</text>
</comment>
<dbReference type="PANTHER" id="PTHR43642:SF1">
    <property type="entry name" value="HYBRID SIGNAL TRANSDUCTION HISTIDINE KINASE G"/>
    <property type="match status" value="1"/>
</dbReference>
<gene>
    <name evidence="2" type="ORF">H206_02701</name>
</gene>
<dbReference type="CDD" id="cd14014">
    <property type="entry name" value="STKc_PknB_like"/>
    <property type="match status" value="1"/>
</dbReference>
<dbReference type="GO" id="GO:0005524">
    <property type="term" value="F:ATP binding"/>
    <property type="evidence" value="ECO:0007669"/>
    <property type="project" value="InterPro"/>
</dbReference>
<evidence type="ECO:0000313" key="3">
    <source>
        <dbReference type="Proteomes" id="UP000287853"/>
    </source>
</evidence>
<evidence type="ECO:0000259" key="1">
    <source>
        <dbReference type="PROSITE" id="PS50011"/>
    </source>
</evidence>
<dbReference type="PANTHER" id="PTHR43642">
    <property type="entry name" value="HYBRID SIGNAL TRANSDUCTION HISTIDINE KINASE G"/>
    <property type="match status" value="1"/>
</dbReference>
<proteinExistence type="predicted"/>
<name>A0A444IX42_9BACT</name>
<dbReference type="Pfam" id="PF00069">
    <property type="entry name" value="Pkinase"/>
    <property type="match status" value="1"/>
</dbReference>